<dbReference type="InterPro" id="IPR055406">
    <property type="entry name" value="HEAT_Maestro"/>
</dbReference>
<dbReference type="AlphaFoldDB" id="A0A8B8S1G1"/>
<gene>
    <name evidence="6 7 8 9 10 11" type="primary">MROH6</name>
</gene>
<proteinExistence type="predicted"/>
<dbReference type="CTD" id="642475"/>
<sequence>MAGGMWGRPRGAPVGALTLTALAEGIRARQGQPPGPPSTSPQPESELESEVEPQRAAASPTAGSEPFSRPPAQEPAPAIPHQTPQSSWEDGALEDLALYAAACLEDAGFAGTQATALTLSSVLEAQGEQLEDQVRGLVRGLLAQVPSLAEGMRRRVVLRVLSALALEHPRDVVCALLPCSLRPDGAAAELWRSLSRNQRVNGQVLVQLLWALKGTAGPQPEALAATRALREMLAVSGCVGATRGFYPHLLLVLVTQLHEMARGTCSPDTPKVWAPSYQGPPHSHASCTVEALKALLTGDGSRMVVTCMEQAGGWRRLVGAHTHLEGVLLLASAMVAHADHHLRGLFADLLPRLHSTDDAQRLTAMAFFTGLLQSQPTARLLREEVILKRLCTWQGDPEPTVRWLGLLGLGHLALNRRKVRHMSTLLPALLVTLGEGDTRLVGAALGVLRRVLLRPQAPVRLLSAELGPRLPPLLDDARDSVRASAVGLLGTLVRRARGRLWVGPRGPLRKLVLQSLVPLLLRLHDPSRDTAESSEWTLACCDQALRWGLLEEMVTVAHYNSPGALSQICQRLVQWYPSHVPGFLSQTQGYLRSPQDRLRRAAAVLIGFLVHHSSLSCVNQDLLDSLFQDLGQLQSDPEPSVVAAAQVSCQQVALLARTQHCPHCWRLLGLLRLPHLGQHHAHPARLPPVYEDSPFQHWSLAGHWDCSGPG</sequence>
<dbReference type="Pfam" id="PF21047">
    <property type="entry name" value="HEAT_Maestro"/>
    <property type="match status" value="1"/>
</dbReference>
<keyword evidence="1" id="KW-0677">Repeat</keyword>
<evidence type="ECO:0000256" key="1">
    <source>
        <dbReference type="ARBA" id="ARBA00022737"/>
    </source>
</evidence>
<dbReference type="InterPro" id="IPR048465">
    <property type="entry name" value="Maestro-like_HEAT"/>
</dbReference>
<evidence type="ECO:0000313" key="11">
    <source>
        <dbReference type="RefSeq" id="XP_032323577.1"/>
    </source>
</evidence>
<feature type="region of interest" description="Disordered" evidence="2">
    <location>
        <begin position="1"/>
        <end position="87"/>
    </location>
</feature>
<feature type="compositionally biased region" description="Pro residues" evidence="2">
    <location>
        <begin position="68"/>
        <end position="78"/>
    </location>
</feature>
<dbReference type="Proteomes" id="UP000694856">
    <property type="component" value="Chromosome 25"/>
</dbReference>
<name>A0A8B8S1G1_CAMFR</name>
<dbReference type="RefSeq" id="XP_032323577.1">
    <property type="nucleotide sequence ID" value="XM_032467686.1"/>
</dbReference>
<feature type="domain" description="Maestro/Maestro-like HEAT-repeats" evidence="4">
    <location>
        <begin position="386"/>
        <end position="652"/>
    </location>
</feature>
<dbReference type="InterPro" id="IPR011989">
    <property type="entry name" value="ARM-like"/>
</dbReference>
<keyword evidence="5" id="KW-1185">Reference proteome</keyword>
<evidence type="ECO:0000259" key="4">
    <source>
        <dbReference type="Pfam" id="PF23227"/>
    </source>
</evidence>
<dbReference type="KEGG" id="cfr:102511579"/>
<evidence type="ECO:0000259" key="3">
    <source>
        <dbReference type="Pfam" id="PF21047"/>
    </source>
</evidence>
<feature type="domain" description="Maestro-like HEAT-repeats" evidence="3">
    <location>
        <begin position="95"/>
        <end position="205"/>
    </location>
</feature>
<dbReference type="Gene3D" id="1.25.10.10">
    <property type="entry name" value="Leucine-rich Repeat Variant"/>
    <property type="match status" value="1"/>
</dbReference>
<evidence type="ECO:0000313" key="8">
    <source>
        <dbReference type="RefSeq" id="XP_032323574.1"/>
    </source>
</evidence>
<accession>A0A8B8S1G1</accession>
<reference evidence="6 7" key="1">
    <citation type="submission" date="2025-04" db="UniProtKB">
        <authorList>
            <consortium name="RefSeq"/>
        </authorList>
    </citation>
    <scope>IDENTIFICATION</scope>
    <source>
        <tissue evidence="6 7">Ear skin</tissue>
    </source>
</reference>
<evidence type="ECO:0000313" key="6">
    <source>
        <dbReference type="RefSeq" id="XP_032323572.1"/>
    </source>
</evidence>
<dbReference type="RefSeq" id="XP_032323575.1">
    <property type="nucleotide sequence ID" value="XM_032467684.1"/>
</dbReference>
<protein>
    <submittedName>
        <fullName evidence="6 7">Maestro heat-like repeat-containing protein family member 6 isoform X1</fullName>
    </submittedName>
</protein>
<dbReference type="PANTHER" id="PTHR23120">
    <property type="entry name" value="MAESTRO-RELATED HEAT DOMAIN-CONTAINING"/>
    <property type="match status" value="1"/>
</dbReference>
<dbReference type="RefSeq" id="XP_032323572.1">
    <property type="nucleotide sequence ID" value="XM_032467681.1"/>
</dbReference>
<dbReference type="RefSeq" id="XP_032323573.1">
    <property type="nucleotide sequence ID" value="XM_032467682.1"/>
</dbReference>
<organism evidence="5 9">
    <name type="scientific">Camelus ferus</name>
    <name type="common">Wild bactrian camel</name>
    <name type="synonym">Camelus bactrianus ferus</name>
    <dbReference type="NCBI Taxonomy" id="419612"/>
    <lineage>
        <taxon>Eukaryota</taxon>
        <taxon>Metazoa</taxon>
        <taxon>Chordata</taxon>
        <taxon>Craniata</taxon>
        <taxon>Vertebrata</taxon>
        <taxon>Euteleostomi</taxon>
        <taxon>Mammalia</taxon>
        <taxon>Eutheria</taxon>
        <taxon>Laurasiatheria</taxon>
        <taxon>Artiodactyla</taxon>
        <taxon>Tylopoda</taxon>
        <taxon>Camelidae</taxon>
        <taxon>Camelus</taxon>
    </lineage>
</organism>
<dbReference type="Pfam" id="PF23227">
    <property type="entry name" value="HEAT_MROH2B_C"/>
    <property type="match status" value="1"/>
</dbReference>
<dbReference type="RefSeq" id="XP_032323574.1">
    <property type="nucleotide sequence ID" value="XM_032467683.1"/>
</dbReference>
<dbReference type="RefSeq" id="XP_032323576.1">
    <property type="nucleotide sequence ID" value="XM_032467685.1"/>
</dbReference>
<dbReference type="InterPro" id="IPR045206">
    <property type="entry name" value="Maestro_heat-like_prot"/>
</dbReference>
<dbReference type="SUPFAM" id="SSF48371">
    <property type="entry name" value="ARM repeat"/>
    <property type="match status" value="1"/>
</dbReference>
<evidence type="ECO:0000256" key="2">
    <source>
        <dbReference type="SAM" id="MobiDB-lite"/>
    </source>
</evidence>
<evidence type="ECO:0000313" key="10">
    <source>
        <dbReference type="RefSeq" id="XP_032323576.1"/>
    </source>
</evidence>
<dbReference type="GeneID" id="102511579"/>
<evidence type="ECO:0000313" key="5">
    <source>
        <dbReference type="Proteomes" id="UP000694856"/>
    </source>
</evidence>
<dbReference type="GO" id="GO:0005737">
    <property type="term" value="C:cytoplasm"/>
    <property type="evidence" value="ECO:0007669"/>
    <property type="project" value="TreeGrafter"/>
</dbReference>
<evidence type="ECO:0000313" key="9">
    <source>
        <dbReference type="RefSeq" id="XP_032323575.1"/>
    </source>
</evidence>
<dbReference type="PANTHER" id="PTHR23120:SF40">
    <property type="entry name" value="MAESTRO HEAT-LIKE REPEAT-CONTAINING PROTEIN FAMILY MEMBER 6"/>
    <property type="match status" value="1"/>
</dbReference>
<evidence type="ECO:0000313" key="7">
    <source>
        <dbReference type="RefSeq" id="XP_032323573.1"/>
    </source>
</evidence>
<dbReference type="InterPro" id="IPR016024">
    <property type="entry name" value="ARM-type_fold"/>
</dbReference>